<dbReference type="Pfam" id="PF00162">
    <property type="entry name" value="PGK"/>
    <property type="match status" value="1"/>
</dbReference>
<name>A0ABS2W9Q6_9GAMM</name>
<dbReference type="InterPro" id="IPR015911">
    <property type="entry name" value="Phosphoglycerate_kinase_CS"/>
</dbReference>
<keyword evidence="12" id="KW-1185">Reference proteome</keyword>
<comment type="subcellular location">
    <subcellularLocation>
        <location evidence="9">Cytoplasm</location>
    </subcellularLocation>
</comment>
<dbReference type="EMBL" id="JAFFZP010000021">
    <property type="protein sequence ID" value="MBN0988419.1"/>
    <property type="molecule type" value="Genomic_DNA"/>
</dbReference>
<feature type="binding site" evidence="9">
    <location>
        <position position="114"/>
    </location>
    <ligand>
        <name>substrate</name>
    </ligand>
</feature>
<keyword evidence="9" id="KW-0324">Glycolysis</keyword>
<dbReference type="InterPro" id="IPR015824">
    <property type="entry name" value="Phosphoglycerate_kinase_N"/>
</dbReference>
<feature type="binding site" evidence="9">
    <location>
        <position position="198"/>
    </location>
    <ligand>
        <name>ATP</name>
        <dbReference type="ChEBI" id="CHEBI:30616"/>
    </ligand>
</feature>
<evidence type="ECO:0000256" key="7">
    <source>
        <dbReference type="ARBA" id="ARBA00022777"/>
    </source>
</evidence>
<sequence length="386" mass="40067">MSVLKMTELDLKGKRVLIREDLNVPVKDGKVTSDARIRASLPTIKHALDAGAQVMLMSHLGRPTEGEYDAASSLAPVAAHLAGLLGREVPLISDWLTGGFDLAEGGVVLLENVRFNVGEKKDDEALSTQMAALCDIYVMDAFGTAHRAQASTHGVAKFAPVACAGPLLAGELEALEKALDKPARPMAAIVGGSKVSTKLTVLESLSDKVDQLIVGGGIANTFLAAAGKPVGKSLCEHDLIPTAKALMDKVNIPLPVDVVVATEFAETAAATVKLVDDVAEDDMILDIGPQSAANLAELLKEAGTIIWNGPVGVFEFDQFGEGTKALSLAIAENKGFSIAGGGDTLAAVDKYGIADQVSYISTGGGAFLEFVEGKVLPAVAVLESRA</sequence>
<dbReference type="PANTHER" id="PTHR11406">
    <property type="entry name" value="PHOSPHOGLYCERATE KINASE"/>
    <property type="match status" value="1"/>
</dbReference>
<feature type="binding site" evidence="9">
    <location>
        <begin position="341"/>
        <end position="344"/>
    </location>
    <ligand>
        <name>ATP</name>
        <dbReference type="ChEBI" id="CHEBI:30616"/>
    </ligand>
</feature>
<keyword evidence="5 9" id="KW-0808">Transferase</keyword>
<evidence type="ECO:0000256" key="6">
    <source>
        <dbReference type="ARBA" id="ARBA00022741"/>
    </source>
</evidence>
<dbReference type="InterPro" id="IPR001576">
    <property type="entry name" value="Phosphoglycerate_kinase"/>
</dbReference>
<comment type="pathway">
    <text evidence="9">Carbohydrate degradation; glycolysis; pyruvate from D-glyceraldehyde 3-phosphate: step 2/5.</text>
</comment>
<dbReference type="PRINTS" id="PR00477">
    <property type="entry name" value="PHGLYCKINASE"/>
</dbReference>
<dbReference type="EC" id="2.7.2.3" evidence="4 9"/>
<comment type="subunit">
    <text evidence="3 9">Monomer.</text>
</comment>
<evidence type="ECO:0000256" key="4">
    <source>
        <dbReference type="ARBA" id="ARBA00013061"/>
    </source>
</evidence>
<dbReference type="Gene3D" id="3.40.50.1260">
    <property type="entry name" value="Phosphoglycerate kinase, N-terminal domain"/>
    <property type="match status" value="2"/>
</dbReference>
<comment type="caution">
    <text evidence="9">Lacks conserved residue(s) required for the propagation of feature annotation.</text>
</comment>
<evidence type="ECO:0000256" key="10">
    <source>
        <dbReference type="RuleBase" id="RU000532"/>
    </source>
</evidence>
<evidence type="ECO:0000313" key="11">
    <source>
        <dbReference type="EMBL" id="MBN0988419.1"/>
    </source>
</evidence>
<gene>
    <name evidence="9" type="primary">pgk</name>
    <name evidence="11" type="ORF">JW498_13680</name>
</gene>
<keyword evidence="9" id="KW-0963">Cytoplasm</keyword>
<keyword evidence="7 9" id="KW-0418">Kinase</keyword>
<dbReference type="HAMAP" id="MF_00145">
    <property type="entry name" value="Phosphoglyc_kinase"/>
    <property type="match status" value="1"/>
</dbReference>
<evidence type="ECO:0000256" key="1">
    <source>
        <dbReference type="ARBA" id="ARBA00000642"/>
    </source>
</evidence>
<feature type="binding site" evidence="9">
    <location>
        <position position="147"/>
    </location>
    <ligand>
        <name>substrate</name>
    </ligand>
</feature>
<dbReference type="Proteomes" id="UP000760472">
    <property type="component" value="Unassembled WGS sequence"/>
</dbReference>
<dbReference type="SUPFAM" id="SSF53748">
    <property type="entry name" value="Phosphoglycerate kinase"/>
    <property type="match status" value="1"/>
</dbReference>
<dbReference type="InterPro" id="IPR036043">
    <property type="entry name" value="Phosphoglycerate_kinase_sf"/>
</dbReference>
<evidence type="ECO:0000313" key="12">
    <source>
        <dbReference type="Proteomes" id="UP000760472"/>
    </source>
</evidence>
<proteinExistence type="inferred from homology"/>
<comment type="catalytic activity">
    <reaction evidence="1 9 10">
        <text>(2R)-3-phosphoglycerate + ATP = (2R)-3-phospho-glyceroyl phosphate + ADP</text>
        <dbReference type="Rhea" id="RHEA:14801"/>
        <dbReference type="ChEBI" id="CHEBI:30616"/>
        <dbReference type="ChEBI" id="CHEBI:57604"/>
        <dbReference type="ChEBI" id="CHEBI:58272"/>
        <dbReference type="ChEBI" id="CHEBI:456216"/>
        <dbReference type="EC" id="2.7.2.3"/>
    </reaction>
</comment>
<accession>A0ABS2W9Q6</accession>
<evidence type="ECO:0000256" key="5">
    <source>
        <dbReference type="ARBA" id="ARBA00022679"/>
    </source>
</evidence>
<evidence type="ECO:0000256" key="2">
    <source>
        <dbReference type="ARBA" id="ARBA00008982"/>
    </source>
</evidence>
<feature type="binding site" evidence="9">
    <location>
        <position position="315"/>
    </location>
    <ligand>
        <name>ATP</name>
        <dbReference type="ChEBI" id="CHEBI:30616"/>
    </ligand>
</feature>
<dbReference type="GO" id="GO:0016301">
    <property type="term" value="F:kinase activity"/>
    <property type="evidence" value="ECO:0007669"/>
    <property type="project" value="UniProtKB-KW"/>
</dbReference>
<keyword evidence="6 9" id="KW-0547">Nucleotide-binding</keyword>
<dbReference type="PROSITE" id="PS00111">
    <property type="entry name" value="PGLYCERATE_KINASE"/>
    <property type="match status" value="1"/>
</dbReference>
<organism evidence="11 12">
    <name type="scientific">Amphritea pacifica</name>
    <dbReference type="NCBI Taxonomy" id="2811233"/>
    <lineage>
        <taxon>Bacteria</taxon>
        <taxon>Pseudomonadati</taxon>
        <taxon>Pseudomonadota</taxon>
        <taxon>Gammaproteobacteria</taxon>
        <taxon>Oceanospirillales</taxon>
        <taxon>Oceanospirillaceae</taxon>
        <taxon>Amphritea</taxon>
    </lineage>
</organism>
<feature type="binding site" evidence="9">
    <location>
        <begin position="21"/>
        <end position="23"/>
    </location>
    <ligand>
        <name>substrate</name>
    </ligand>
</feature>
<comment type="similarity">
    <text evidence="2 9 10">Belongs to the phosphoglycerate kinase family.</text>
</comment>
<dbReference type="RefSeq" id="WP_205213862.1">
    <property type="nucleotide sequence ID" value="NZ_JAFFZP010000021.1"/>
</dbReference>
<feature type="binding site" evidence="9">
    <location>
        <begin position="59"/>
        <end position="62"/>
    </location>
    <ligand>
        <name>substrate</name>
    </ligand>
</feature>
<evidence type="ECO:0000256" key="8">
    <source>
        <dbReference type="ARBA" id="ARBA00022840"/>
    </source>
</evidence>
<dbReference type="PIRSF" id="PIRSF000724">
    <property type="entry name" value="Pgk"/>
    <property type="match status" value="1"/>
</dbReference>
<evidence type="ECO:0000256" key="9">
    <source>
        <dbReference type="HAMAP-Rule" id="MF_00145"/>
    </source>
</evidence>
<dbReference type="PANTHER" id="PTHR11406:SF23">
    <property type="entry name" value="PHOSPHOGLYCERATE KINASE 1, CHLOROPLASTIC-RELATED"/>
    <property type="match status" value="1"/>
</dbReference>
<comment type="caution">
    <text evidence="11">The sequence shown here is derived from an EMBL/GenBank/DDBJ whole genome shotgun (WGS) entry which is preliminary data.</text>
</comment>
<keyword evidence="8 9" id="KW-0067">ATP-binding</keyword>
<feature type="binding site" evidence="9">
    <location>
        <position position="36"/>
    </location>
    <ligand>
        <name>substrate</name>
    </ligand>
</feature>
<evidence type="ECO:0000256" key="3">
    <source>
        <dbReference type="ARBA" id="ARBA00011245"/>
    </source>
</evidence>
<protein>
    <recommendedName>
        <fullName evidence="4 9">Phosphoglycerate kinase</fullName>
        <ecNumber evidence="4 9">2.7.2.3</ecNumber>
    </recommendedName>
</protein>
<reference evidence="11 12" key="1">
    <citation type="submission" date="2021-02" db="EMBL/GenBank/DDBJ databases">
        <title>A novel species of genus Amphritea isolated from a fishpond in China.</title>
        <authorList>
            <person name="Lu H."/>
        </authorList>
    </citation>
    <scope>NUCLEOTIDE SEQUENCE [LARGE SCALE GENOMIC DNA]</scope>
    <source>
        <strain evidence="11 12">RP18W</strain>
    </source>
</reference>